<dbReference type="PANTHER" id="PTHR23506:SF23">
    <property type="entry name" value="GH10249P"/>
    <property type="match status" value="1"/>
</dbReference>
<evidence type="ECO:0000256" key="6">
    <source>
        <dbReference type="SAM" id="Phobius"/>
    </source>
</evidence>
<feature type="transmembrane region" description="Helical" evidence="6">
    <location>
        <begin position="28"/>
        <end position="54"/>
    </location>
</feature>
<evidence type="ECO:0000256" key="4">
    <source>
        <dbReference type="ARBA" id="ARBA00022989"/>
    </source>
</evidence>
<comment type="subcellular location">
    <subcellularLocation>
        <location evidence="1">Membrane</location>
        <topology evidence="1">Multi-pass membrane protein</topology>
    </subcellularLocation>
</comment>
<dbReference type="InterPro" id="IPR011701">
    <property type="entry name" value="MFS"/>
</dbReference>
<dbReference type="EMBL" id="CP051140">
    <property type="protein sequence ID" value="QIW97745.1"/>
    <property type="molecule type" value="Genomic_DNA"/>
</dbReference>
<feature type="transmembrane region" description="Helical" evidence="6">
    <location>
        <begin position="425"/>
        <end position="446"/>
    </location>
</feature>
<feature type="transmembrane region" description="Helical" evidence="6">
    <location>
        <begin position="130"/>
        <end position="148"/>
    </location>
</feature>
<dbReference type="InterPro" id="IPR020846">
    <property type="entry name" value="MFS_dom"/>
</dbReference>
<dbReference type="PROSITE" id="PS50850">
    <property type="entry name" value="MFS"/>
    <property type="match status" value="1"/>
</dbReference>
<keyword evidence="2" id="KW-0813">Transport</keyword>
<feature type="transmembrane region" description="Helical" evidence="6">
    <location>
        <begin position="312"/>
        <end position="335"/>
    </location>
</feature>
<gene>
    <name evidence="8" type="ORF">AMS68_003263</name>
</gene>
<evidence type="ECO:0000259" key="7">
    <source>
        <dbReference type="PROSITE" id="PS50850"/>
    </source>
</evidence>
<keyword evidence="9" id="KW-1185">Reference proteome</keyword>
<sequence>MTSGRLAWLNGSLDKPPIFLKLRSSKTFIIITVSTAIFTDIFAYAVIVPVVPFALTSRVGIQPDNIQTWISILLCVYGAALLVTAPFCGWLADRNSSRRMPLLVGLIALAASTVMLCIGNSIGVLVAGRVLQGMSAAVVWVVGLALLVDTVGSEQVGQAMGYVGISMSLAVLLAPLLGGVVFATSGYYAVFAMAFGLIALDIVLRLTMIERKLAAKWLPAEDAIPDGGKNDDTAGVVEGTPQAVDIEMTAAQTTKAAEPVETEPPPQRRKLPAIIRLCASRRLLSALFACLVQSTLLTSFDATLPLFVKDTFGWDSIGAGLIFLPLVVATFLGPIAGTLSDKYGPRWFATIGFIIGCPFLILLRLVDHNSLGQKILLCALLALIGVALTLMLTPILAEMTYIVAEKERTRPPGYFGRNGAYAQSYSLLNVAWAAGLFVGPLLAGLVNESSGWITSTLILGCVSLFAAIPTVIFTGGSLLKKRRQAV</sequence>
<keyword evidence="3 6" id="KW-0812">Transmembrane</keyword>
<dbReference type="InterPro" id="IPR036259">
    <property type="entry name" value="MFS_trans_sf"/>
</dbReference>
<feature type="domain" description="Major facilitator superfamily (MFS) profile" evidence="7">
    <location>
        <begin position="29"/>
        <end position="478"/>
    </location>
</feature>
<dbReference type="PANTHER" id="PTHR23506">
    <property type="entry name" value="GH10249P"/>
    <property type="match status" value="1"/>
</dbReference>
<feature type="transmembrane region" description="Helical" evidence="6">
    <location>
        <begin position="452"/>
        <end position="473"/>
    </location>
</feature>
<dbReference type="Pfam" id="PF07690">
    <property type="entry name" value="MFS_1"/>
    <property type="match status" value="1"/>
</dbReference>
<dbReference type="Gene3D" id="1.20.1250.20">
    <property type="entry name" value="MFS general substrate transporter like domains"/>
    <property type="match status" value="1"/>
</dbReference>
<feature type="transmembrane region" description="Helical" evidence="6">
    <location>
        <begin position="66"/>
        <end position="90"/>
    </location>
</feature>
<proteinExistence type="predicted"/>
<dbReference type="Proteomes" id="UP000503462">
    <property type="component" value="Chromosome 2"/>
</dbReference>
<name>A0A6H0XSU3_9PEZI</name>
<dbReference type="SUPFAM" id="SSF103473">
    <property type="entry name" value="MFS general substrate transporter"/>
    <property type="match status" value="1"/>
</dbReference>
<dbReference type="AlphaFoldDB" id="A0A6H0XSU3"/>
<evidence type="ECO:0000256" key="3">
    <source>
        <dbReference type="ARBA" id="ARBA00022692"/>
    </source>
</evidence>
<keyword evidence="4 6" id="KW-1133">Transmembrane helix</keyword>
<dbReference type="CDD" id="cd17325">
    <property type="entry name" value="MFS_MdtG_SLC18_like"/>
    <property type="match status" value="1"/>
</dbReference>
<dbReference type="InterPro" id="IPR050930">
    <property type="entry name" value="MFS_Vesicular_Transporter"/>
</dbReference>
<reference evidence="8 9" key="1">
    <citation type="journal article" date="2016" name="Sci. Rep.">
        <title>Peltaster fructicola genome reveals evolution from an invasive phytopathogen to an ectophytic parasite.</title>
        <authorList>
            <person name="Xu C."/>
            <person name="Chen H."/>
            <person name="Gleason M.L."/>
            <person name="Xu J.R."/>
            <person name="Liu H."/>
            <person name="Zhang R."/>
            <person name="Sun G."/>
        </authorList>
    </citation>
    <scope>NUCLEOTIDE SEQUENCE [LARGE SCALE GENOMIC DNA]</scope>
    <source>
        <strain evidence="8 9">LNHT1506</strain>
    </source>
</reference>
<organism evidence="8 9">
    <name type="scientific">Peltaster fructicola</name>
    <dbReference type="NCBI Taxonomy" id="286661"/>
    <lineage>
        <taxon>Eukaryota</taxon>
        <taxon>Fungi</taxon>
        <taxon>Dikarya</taxon>
        <taxon>Ascomycota</taxon>
        <taxon>Pezizomycotina</taxon>
        <taxon>Dothideomycetes</taxon>
        <taxon>Dothideomycetes incertae sedis</taxon>
        <taxon>Peltaster</taxon>
    </lineage>
</organism>
<feature type="transmembrane region" description="Helical" evidence="6">
    <location>
        <begin position="347"/>
        <end position="365"/>
    </location>
</feature>
<protein>
    <recommendedName>
        <fullName evidence="7">Major facilitator superfamily (MFS) profile domain-containing protein</fullName>
    </recommendedName>
</protein>
<dbReference type="GO" id="GO:0022857">
    <property type="term" value="F:transmembrane transporter activity"/>
    <property type="evidence" value="ECO:0007669"/>
    <property type="project" value="InterPro"/>
</dbReference>
<evidence type="ECO:0000256" key="1">
    <source>
        <dbReference type="ARBA" id="ARBA00004141"/>
    </source>
</evidence>
<feature type="transmembrane region" description="Helical" evidence="6">
    <location>
        <begin position="371"/>
        <end position="404"/>
    </location>
</feature>
<accession>A0A6H0XSU3</accession>
<feature type="transmembrane region" description="Helical" evidence="6">
    <location>
        <begin position="283"/>
        <end position="300"/>
    </location>
</feature>
<feature type="transmembrane region" description="Helical" evidence="6">
    <location>
        <begin position="187"/>
        <end position="206"/>
    </location>
</feature>
<evidence type="ECO:0000313" key="8">
    <source>
        <dbReference type="EMBL" id="QIW97745.1"/>
    </source>
</evidence>
<evidence type="ECO:0000313" key="9">
    <source>
        <dbReference type="Proteomes" id="UP000503462"/>
    </source>
</evidence>
<dbReference type="GO" id="GO:0016020">
    <property type="term" value="C:membrane"/>
    <property type="evidence" value="ECO:0007669"/>
    <property type="project" value="UniProtKB-SubCell"/>
</dbReference>
<evidence type="ECO:0000256" key="2">
    <source>
        <dbReference type="ARBA" id="ARBA00022448"/>
    </source>
</evidence>
<feature type="transmembrane region" description="Helical" evidence="6">
    <location>
        <begin position="160"/>
        <end position="181"/>
    </location>
</feature>
<keyword evidence="5 6" id="KW-0472">Membrane</keyword>
<feature type="transmembrane region" description="Helical" evidence="6">
    <location>
        <begin position="102"/>
        <end position="124"/>
    </location>
</feature>
<dbReference type="OrthoDB" id="5086884at2759"/>
<evidence type="ECO:0000256" key="5">
    <source>
        <dbReference type="ARBA" id="ARBA00023136"/>
    </source>
</evidence>